<keyword evidence="1" id="KW-1133">Transmembrane helix</keyword>
<dbReference type="Proteomes" id="UP000460132">
    <property type="component" value="Unassembled WGS sequence"/>
</dbReference>
<reference evidence="4 7" key="2">
    <citation type="submission" date="2019-12" db="EMBL/GenBank/DDBJ databases">
        <title>Complete Genome Sequences of Lactobacillus strains, C25 and P38, Isolated from Chicken Cecum.</title>
        <authorList>
            <person name="Hassan H.M."/>
            <person name="Mendoza M."/>
            <person name="Rezvani M."/>
            <person name="Koci M.D."/>
            <person name="Dickey A.N."/>
            <person name="Scholl E.H."/>
        </authorList>
    </citation>
    <scope>NUCLEOTIDE SEQUENCE [LARGE SCALE GENOMIC DNA]</scope>
    <source>
        <strain evidence="4 7">C25</strain>
    </source>
</reference>
<evidence type="ECO:0000313" key="3">
    <source>
        <dbReference type="EMBL" id="PJZ15885.1"/>
    </source>
</evidence>
<sequence>MKVNIMNKSTIKTAFVTALVLVVGVICIFSFHNSFTDRLNPFISQEISYAKVNKGTQQYYNVKAYNLKTKKNISLKKVGGYDPAGQYISIQHKGQYVKSIKYISKKQFETKE</sequence>
<feature type="transmembrane region" description="Helical" evidence="1">
    <location>
        <begin position="12"/>
        <end position="31"/>
    </location>
</feature>
<dbReference type="EMBL" id="MKXG01000207">
    <property type="protein sequence ID" value="PJZ15885.1"/>
    <property type="molecule type" value="Genomic_DNA"/>
</dbReference>
<evidence type="ECO:0000313" key="2">
    <source>
        <dbReference type="EMBL" id="MYN53659.1"/>
    </source>
</evidence>
<dbReference type="InterPro" id="IPR006542">
    <property type="entry name" value="DUF1093"/>
</dbReference>
<protein>
    <submittedName>
        <fullName evidence="2">YxeA family protein</fullName>
    </submittedName>
</protein>
<organism evidence="2 6">
    <name type="scientific">Lactobacillus crispatus</name>
    <dbReference type="NCBI Taxonomy" id="47770"/>
    <lineage>
        <taxon>Bacteria</taxon>
        <taxon>Bacillati</taxon>
        <taxon>Bacillota</taxon>
        <taxon>Bacilli</taxon>
        <taxon>Lactobacillales</taxon>
        <taxon>Lactobacillaceae</taxon>
        <taxon>Lactobacillus</taxon>
    </lineage>
</organism>
<evidence type="ECO:0000313" key="4">
    <source>
        <dbReference type="EMBL" id="QHQ68856.1"/>
    </source>
</evidence>
<keyword evidence="1" id="KW-0472">Membrane</keyword>
<reference evidence="2 6" key="3">
    <citation type="submission" date="2020-01" db="EMBL/GenBank/DDBJ databases">
        <title>Vaginal microbiome of pregnant Indian women: Insights into the genome of dominants Lactobacillus species.</title>
        <authorList>
            <person name="Das B."/>
            <person name="Mehta O."/>
            <person name="Ghosh T.S."/>
            <person name="Kothidar A."/>
            <person name="Gowtham M.R."/>
            <person name="Mitra R."/>
            <person name="Kshetrapal P."/>
            <person name="Wadhwa N."/>
            <person name="Thiruvengadam R."/>
            <person name="Nair G.B."/>
            <person name="Bhatnagar S."/>
            <person name="Pore S."/>
        </authorList>
    </citation>
    <scope>NUCLEOTIDE SEQUENCE [LARGE SCALE GENOMIC DNA]</scope>
    <source>
        <strain evidence="2 6">Indica2</strain>
    </source>
</reference>
<gene>
    <name evidence="3" type="ORF">BHU41_00670</name>
    <name evidence="4" type="ORF">GSR61_10065</name>
    <name evidence="2" type="ORF">GTK63_04870</name>
</gene>
<dbReference type="NCBIfam" id="TIGR01655">
    <property type="entry name" value="yxeA_fam"/>
    <property type="match status" value="1"/>
</dbReference>
<dbReference type="EMBL" id="CP047142">
    <property type="protein sequence ID" value="QHQ68856.1"/>
    <property type="molecule type" value="Genomic_DNA"/>
</dbReference>
<evidence type="ECO:0000313" key="6">
    <source>
        <dbReference type="Proteomes" id="UP000460132"/>
    </source>
</evidence>
<proteinExistence type="predicted"/>
<accession>A0A1C2D2M2</accession>
<dbReference type="Proteomes" id="UP000464915">
    <property type="component" value="Chromosome"/>
</dbReference>
<reference evidence="3 5" key="1">
    <citation type="submission" date="2016-10" db="EMBL/GenBank/DDBJ databases">
        <title>WGS of isloates from the oral cavity of healthy individuals.</title>
        <authorList>
            <person name="Sharma S."/>
            <person name="Pal V.K."/>
            <person name="Patil P.B."/>
            <person name="Korpole S."/>
            <person name="Grover V."/>
        </authorList>
    </citation>
    <scope>NUCLEOTIDE SEQUENCE [LARGE SCALE GENOMIC DNA]</scope>
    <source>
        <strain evidence="3 5">DISK12</strain>
    </source>
</reference>
<dbReference type="EMBL" id="WWFF01000006">
    <property type="protein sequence ID" value="MYN53659.1"/>
    <property type="molecule type" value="Genomic_DNA"/>
</dbReference>
<evidence type="ECO:0000256" key="1">
    <source>
        <dbReference type="SAM" id="Phobius"/>
    </source>
</evidence>
<keyword evidence="1" id="KW-0812">Transmembrane</keyword>
<evidence type="ECO:0000313" key="5">
    <source>
        <dbReference type="Proteomes" id="UP000231914"/>
    </source>
</evidence>
<name>A0A1C2D2M2_9LACO</name>
<accession>A0A6P1TXV9</accession>
<dbReference type="AlphaFoldDB" id="A0A1C2D2M2"/>
<evidence type="ECO:0000313" key="7">
    <source>
        <dbReference type="Proteomes" id="UP000464915"/>
    </source>
</evidence>
<dbReference type="Proteomes" id="UP000231914">
    <property type="component" value="Unassembled WGS sequence"/>
</dbReference>